<dbReference type="EMBL" id="JADIMC010000033">
    <property type="protein sequence ID" value="MBO8475889.1"/>
    <property type="molecule type" value="Genomic_DNA"/>
</dbReference>
<comment type="caution">
    <text evidence="1">The sequence shown here is derived from an EMBL/GenBank/DDBJ whole genome shotgun (WGS) entry which is preliminary data.</text>
</comment>
<dbReference type="Proteomes" id="UP000823598">
    <property type="component" value="Unassembled WGS sequence"/>
</dbReference>
<dbReference type="GO" id="GO:0046872">
    <property type="term" value="F:metal ion binding"/>
    <property type="evidence" value="ECO:0007669"/>
    <property type="project" value="InterPro"/>
</dbReference>
<reference evidence="1" key="2">
    <citation type="journal article" date="2021" name="PeerJ">
        <title>Extensive microbial diversity within the chicken gut microbiome revealed by metagenomics and culture.</title>
        <authorList>
            <person name="Gilroy R."/>
            <person name="Ravi A."/>
            <person name="Getino M."/>
            <person name="Pursley I."/>
            <person name="Horton D.L."/>
            <person name="Alikhan N.F."/>
            <person name="Baker D."/>
            <person name="Gharbi K."/>
            <person name="Hall N."/>
            <person name="Watson M."/>
            <person name="Adriaenssens E.M."/>
            <person name="Foster-Nyarko E."/>
            <person name="Jarju S."/>
            <person name="Secka A."/>
            <person name="Antonio M."/>
            <person name="Oren A."/>
            <person name="Chaudhuri R.R."/>
            <person name="La Ragione R."/>
            <person name="Hildebrand F."/>
            <person name="Pallen M.J."/>
        </authorList>
    </citation>
    <scope>NUCLEOTIDE SEQUENCE</scope>
    <source>
        <strain evidence="1">6919</strain>
    </source>
</reference>
<dbReference type="InterPro" id="IPR036163">
    <property type="entry name" value="HMA_dom_sf"/>
</dbReference>
<organism evidence="1 2">
    <name type="scientific">Candidatus Limisoma faecipullorum</name>
    <dbReference type="NCBI Taxonomy" id="2840854"/>
    <lineage>
        <taxon>Bacteria</taxon>
        <taxon>Pseudomonadati</taxon>
        <taxon>Bacteroidota</taxon>
        <taxon>Bacteroidia</taxon>
        <taxon>Bacteroidales</taxon>
        <taxon>Candidatus Limisoma</taxon>
    </lineage>
</organism>
<dbReference type="AlphaFoldDB" id="A0A9D9IMY9"/>
<gene>
    <name evidence="1" type="ORF">IAB88_02730</name>
</gene>
<accession>A0A9D9IMY9</accession>
<proteinExistence type="predicted"/>
<reference evidence="1" key="1">
    <citation type="submission" date="2020-10" db="EMBL/GenBank/DDBJ databases">
        <authorList>
            <person name="Gilroy R."/>
        </authorList>
    </citation>
    <scope>NUCLEOTIDE SEQUENCE</scope>
    <source>
        <strain evidence="1">6919</strain>
    </source>
</reference>
<protein>
    <submittedName>
        <fullName evidence="1">Heavy metal transport/detoxification protein</fullName>
    </submittedName>
</protein>
<evidence type="ECO:0000313" key="1">
    <source>
        <dbReference type="EMBL" id="MBO8475889.1"/>
    </source>
</evidence>
<sequence length="68" mass="7454">MEEKKFRTSAKCMGCVNAIGAELDKMMPHDDWSIDLQSPDKVLTVRSAVADDKIIAAVSGLGFKIEKL</sequence>
<name>A0A9D9IMY9_9BACT</name>
<dbReference type="Gene3D" id="3.30.70.100">
    <property type="match status" value="1"/>
</dbReference>
<evidence type="ECO:0000313" key="2">
    <source>
        <dbReference type="Proteomes" id="UP000823598"/>
    </source>
</evidence>
<dbReference type="SUPFAM" id="SSF55008">
    <property type="entry name" value="HMA, heavy metal-associated domain"/>
    <property type="match status" value="1"/>
</dbReference>